<feature type="transmembrane region" description="Helical" evidence="1">
    <location>
        <begin position="7"/>
        <end position="23"/>
    </location>
</feature>
<dbReference type="InterPro" id="IPR031360">
    <property type="entry name" value="TrpP"/>
</dbReference>
<sequence length="173" mass="18774">MNVKKMTLSAILIAVGYILHQIVPGIPFLGGMKMDFLLVMMFFSIFLMDNYREVLAVALVCGIISALTTTFPGGQIANLVDKVITGSIVFIVYKNMGQRIPRLMKVSIIALFGTIVSGAIFLSVGLAISGAPISFMDLFIGIVLPTSVLNTVLSVFMEKIMERAGYMKVLSEV</sequence>
<protein>
    <submittedName>
        <fullName evidence="2">Tryptophan transporter</fullName>
    </submittedName>
</protein>
<dbReference type="Pfam" id="PF17099">
    <property type="entry name" value="TrpP"/>
    <property type="match status" value="1"/>
</dbReference>
<reference evidence="2" key="1">
    <citation type="submission" date="2021-03" db="EMBL/GenBank/DDBJ databases">
        <title>Proteiniclasticum marinus sp. nov., isolated from tidal flat sediment.</title>
        <authorList>
            <person name="Namirimu T."/>
            <person name="Yang J.-A."/>
            <person name="Yang S.-H."/>
            <person name="Kim Y.-J."/>
            <person name="Kwon K.K."/>
        </authorList>
    </citation>
    <scope>NUCLEOTIDE SEQUENCE</scope>
    <source>
        <strain evidence="2">SCR006</strain>
    </source>
</reference>
<keyword evidence="1" id="KW-0812">Transmembrane</keyword>
<gene>
    <name evidence="2" type="ORF">J3A84_14260</name>
</gene>
<evidence type="ECO:0000313" key="3">
    <source>
        <dbReference type="Proteomes" id="UP000664218"/>
    </source>
</evidence>
<evidence type="ECO:0000256" key="1">
    <source>
        <dbReference type="SAM" id="Phobius"/>
    </source>
</evidence>
<feature type="transmembrane region" description="Helical" evidence="1">
    <location>
        <begin position="138"/>
        <end position="157"/>
    </location>
</feature>
<keyword evidence="1" id="KW-1133">Transmembrane helix</keyword>
<feature type="transmembrane region" description="Helical" evidence="1">
    <location>
        <begin position="54"/>
        <end position="73"/>
    </location>
</feature>
<keyword evidence="3" id="KW-1185">Reference proteome</keyword>
<name>A0A939HAI3_9CLOT</name>
<organism evidence="2 3">
    <name type="scientific">Proteiniclasticum aestuarii</name>
    <dbReference type="NCBI Taxonomy" id="2817862"/>
    <lineage>
        <taxon>Bacteria</taxon>
        <taxon>Bacillati</taxon>
        <taxon>Bacillota</taxon>
        <taxon>Clostridia</taxon>
        <taxon>Eubacteriales</taxon>
        <taxon>Clostridiaceae</taxon>
        <taxon>Proteiniclasticum</taxon>
    </lineage>
</organism>
<dbReference type="Proteomes" id="UP000664218">
    <property type="component" value="Unassembled WGS sequence"/>
</dbReference>
<proteinExistence type="predicted"/>
<feature type="transmembrane region" description="Helical" evidence="1">
    <location>
        <begin position="29"/>
        <end position="47"/>
    </location>
</feature>
<feature type="transmembrane region" description="Helical" evidence="1">
    <location>
        <begin position="108"/>
        <end position="132"/>
    </location>
</feature>
<feature type="transmembrane region" description="Helical" evidence="1">
    <location>
        <begin position="79"/>
        <end position="96"/>
    </location>
</feature>
<dbReference type="Gene3D" id="1.10.1760.20">
    <property type="match status" value="1"/>
</dbReference>
<dbReference type="AlphaFoldDB" id="A0A939HAI3"/>
<dbReference type="EMBL" id="JAFNJU010000014">
    <property type="protein sequence ID" value="MBO1266196.1"/>
    <property type="molecule type" value="Genomic_DNA"/>
</dbReference>
<accession>A0A939HAI3</accession>
<evidence type="ECO:0000313" key="2">
    <source>
        <dbReference type="EMBL" id="MBO1266196.1"/>
    </source>
</evidence>
<comment type="caution">
    <text evidence="2">The sequence shown here is derived from an EMBL/GenBank/DDBJ whole genome shotgun (WGS) entry which is preliminary data.</text>
</comment>
<keyword evidence="1" id="KW-0472">Membrane</keyword>
<dbReference type="RefSeq" id="WP_207600723.1">
    <property type="nucleotide sequence ID" value="NZ_JAFNJU010000014.1"/>
</dbReference>